<dbReference type="InterPro" id="IPR002048">
    <property type="entry name" value="EF_hand_dom"/>
</dbReference>
<evidence type="ECO:0000256" key="1">
    <source>
        <dbReference type="ARBA" id="ARBA00022723"/>
    </source>
</evidence>
<gene>
    <name evidence="5" type="ORF">TVAG_416270</name>
</gene>
<dbReference type="SMR" id="A2FQ58"/>
<dbReference type="RefSeq" id="XP_001305895.1">
    <property type="nucleotide sequence ID" value="XM_001305894.1"/>
</dbReference>
<dbReference type="KEGG" id="tva:4750680"/>
<dbReference type="eggNOG" id="KOG0027">
    <property type="taxonomic scope" value="Eukaryota"/>
</dbReference>
<dbReference type="FunFam" id="1.10.238.10:FF:000003">
    <property type="entry name" value="Calmodulin A"/>
    <property type="match status" value="1"/>
</dbReference>
<dbReference type="Proteomes" id="UP000001542">
    <property type="component" value="Unassembled WGS sequence"/>
</dbReference>
<proteinExistence type="predicted"/>
<dbReference type="InterPro" id="IPR018247">
    <property type="entry name" value="EF_Hand_1_Ca_BS"/>
</dbReference>
<dbReference type="Gene3D" id="1.10.238.10">
    <property type="entry name" value="EF-hand"/>
    <property type="match status" value="2"/>
</dbReference>
<dbReference type="PROSITE" id="PS50222">
    <property type="entry name" value="EF_HAND_2"/>
    <property type="match status" value="4"/>
</dbReference>
<keyword evidence="1" id="KW-0479">Metal-binding</keyword>
<evidence type="ECO:0000259" key="4">
    <source>
        <dbReference type="PROSITE" id="PS50222"/>
    </source>
</evidence>
<keyword evidence="3" id="KW-0106">Calcium</keyword>
<sequence length="145" mass="16893">MSTLPESKLKKFKQRFEELDINGTGSLTRETVAQILEEEGNELERLMVIILFEKYDSNKDQLIQLDEYLNFCTEMYQLSDKEILRKIFDFCDKDHNEKLDLNEVVMLGRQMGKNVTESDASATIRALDANHDNTIDFEEFCAIIN</sequence>
<accession>A2FQ58</accession>
<dbReference type="SMART" id="SM00054">
    <property type="entry name" value="EFh"/>
    <property type="match status" value="4"/>
</dbReference>
<dbReference type="OrthoDB" id="191686at2759"/>
<dbReference type="VEuPathDB" id="TrichDB:TVAGG3_0748440"/>
<evidence type="ECO:0000256" key="2">
    <source>
        <dbReference type="ARBA" id="ARBA00022737"/>
    </source>
</evidence>
<dbReference type="Pfam" id="PF13499">
    <property type="entry name" value="EF-hand_7"/>
    <property type="match status" value="2"/>
</dbReference>
<evidence type="ECO:0000313" key="6">
    <source>
        <dbReference type="Proteomes" id="UP000001542"/>
    </source>
</evidence>
<name>A2FQ58_TRIV3</name>
<feature type="domain" description="EF-hand" evidence="4">
    <location>
        <begin position="115"/>
        <end position="145"/>
    </location>
</feature>
<feature type="domain" description="EF-hand" evidence="4">
    <location>
        <begin position="79"/>
        <end position="114"/>
    </location>
</feature>
<dbReference type="PANTHER" id="PTHR45942">
    <property type="entry name" value="PROTEIN PHOSPATASE 3 REGULATORY SUBUNIT B ALPHA ISOFORM TYPE 1"/>
    <property type="match status" value="1"/>
</dbReference>
<keyword evidence="6" id="KW-1185">Reference proteome</keyword>
<protein>
    <submittedName>
        <fullName evidence="5">EF hand family protein</fullName>
    </submittedName>
</protein>
<dbReference type="STRING" id="5722.A2FQ58"/>
<keyword evidence="2" id="KW-0677">Repeat</keyword>
<dbReference type="VEuPathDB" id="TrichDB:TVAG_416270"/>
<evidence type="ECO:0000313" key="5">
    <source>
        <dbReference type="EMBL" id="EAX92965.1"/>
    </source>
</evidence>
<dbReference type="InParanoid" id="A2FQ58"/>
<evidence type="ECO:0000256" key="3">
    <source>
        <dbReference type="ARBA" id="ARBA00022837"/>
    </source>
</evidence>
<dbReference type="CDD" id="cd00051">
    <property type="entry name" value="EFh"/>
    <property type="match status" value="1"/>
</dbReference>
<dbReference type="GO" id="GO:0005509">
    <property type="term" value="F:calcium ion binding"/>
    <property type="evidence" value="ECO:0007669"/>
    <property type="project" value="InterPro"/>
</dbReference>
<reference evidence="5" key="1">
    <citation type="submission" date="2006-10" db="EMBL/GenBank/DDBJ databases">
        <authorList>
            <person name="Amadeo P."/>
            <person name="Zhao Q."/>
            <person name="Wortman J."/>
            <person name="Fraser-Liggett C."/>
            <person name="Carlton J."/>
        </authorList>
    </citation>
    <scope>NUCLEOTIDE SEQUENCE</scope>
    <source>
        <strain evidence="5">G3</strain>
    </source>
</reference>
<reference evidence="5" key="2">
    <citation type="journal article" date="2007" name="Science">
        <title>Draft genome sequence of the sexually transmitted pathogen Trichomonas vaginalis.</title>
        <authorList>
            <person name="Carlton J.M."/>
            <person name="Hirt R.P."/>
            <person name="Silva J.C."/>
            <person name="Delcher A.L."/>
            <person name="Schatz M."/>
            <person name="Zhao Q."/>
            <person name="Wortman J.R."/>
            <person name="Bidwell S.L."/>
            <person name="Alsmark U.C.M."/>
            <person name="Besteiro S."/>
            <person name="Sicheritz-Ponten T."/>
            <person name="Noel C.J."/>
            <person name="Dacks J.B."/>
            <person name="Foster P.G."/>
            <person name="Simillion C."/>
            <person name="Van de Peer Y."/>
            <person name="Miranda-Saavedra D."/>
            <person name="Barton G.J."/>
            <person name="Westrop G.D."/>
            <person name="Mueller S."/>
            <person name="Dessi D."/>
            <person name="Fiori P.L."/>
            <person name="Ren Q."/>
            <person name="Paulsen I."/>
            <person name="Zhang H."/>
            <person name="Bastida-Corcuera F.D."/>
            <person name="Simoes-Barbosa A."/>
            <person name="Brown M.T."/>
            <person name="Hayes R.D."/>
            <person name="Mukherjee M."/>
            <person name="Okumura C.Y."/>
            <person name="Schneider R."/>
            <person name="Smith A.J."/>
            <person name="Vanacova S."/>
            <person name="Villalvazo M."/>
            <person name="Haas B.J."/>
            <person name="Pertea M."/>
            <person name="Feldblyum T.V."/>
            <person name="Utterback T.R."/>
            <person name="Shu C.L."/>
            <person name="Osoegawa K."/>
            <person name="de Jong P.J."/>
            <person name="Hrdy I."/>
            <person name="Horvathova L."/>
            <person name="Zubacova Z."/>
            <person name="Dolezal P."/>
            <person name="Malik S.B."/>
            <person name="Logsdon J.M. Jr."/>
            <person name="Henze K."/>
            <person name="Gupta A."/>
            <person name="Wang C.C."/>
            <person name="Dunne R.L."/>
            <person name="Upcroft J.A."/>
            <person name="Upcroft P."/>
            <person name="White O."/>
            <person name="Salzberg S.L."/>
            <person name="Tang P."/>
            <person name="Chiu C.-H."/>
            <person name="Lee Y.-S."/>
            <person name="Embley T.M."/>
            <person name="Coombs G.H."/>
            <person name="Mottram J.C."/>
            <person name="Tachezy J."/>
            <person name="Fraser-Liggett C.M."/>
            <person name="Johnson P.J."/>
        </authorList>
    </citation>
    <scope>NUCLEOTIDE SEQUENCE [LARGE SCALE GENOMIC DNA]</scope>
    <source>
        <strain evidence="5">G3</strain>
    </source>
</reference>
<feature type="domain" description="EF-hand" evidence="4">
    <location>
        <begin position="7"/>
        <end position="42"/>
    </location>
</feature>
<dbReference type="AlphaFoldDB" id="A2FQ58"/>
<dbReference type="EMBL" id="DS113938">
    <property type="protein sequence ID" value="EAX92965.1"/>
    <property type="molecule type" value="Genomic_DNA"/>
</dbReference>
<dbReference type="SUPFAM" id="SSF47473">
    <property type="entry name" value="EF-hand"/>
    <property type="match status" value="1"/>
</dbReference>
<feature type="domain" description="EF-hand" evidence="4">
    <location>
        <begin position="43"/>
        <end position="78"/>
    </location>
</feature>
<dbReference type="PROSITE" id="PS00018">
    <property type="entry name" value="EF_HAND_1"/>
    <property type="match status" value="2"/>
</dbReference>
<organism evidence="5 6">
    <name type="scientific">Trichomonas vaginalis (strain ATCC PRA-98 / G3)</name>
    <dbReference type="NCBI Taxonomy" id="412133"/>
    <lineage>
        <taxon>Eukaryota</taxon>
        <taxon>Metamonada</taxon>
        <taxon>Parabasalia</taxon>
        <taxon>Trichomonadida</taxon>
        <taxon>Trichomonadidae</taxon>
        <taxon>Trichomonas</taxon>
    </lineage>
</organism>
<dbReference type="InterPro" id="IPR011992">
    <property type="entry name" value="EF-hand-dom_pair"/>
</dbReference>